<keyword evidence="3" id="KW-0677">Repeat</keyword>
<sequence length="1008" mass="111889">METRLRSSKVKAPLVTSLSRKVKNAPLTTPSSIKAKVPLKTPSSVKTKALPVTPSVKAKPQAPLTTPSARPTSPLVPPLSSQVKTPSVTPSTKAKIPVTIPSPNKLEIPELVSLLIQNHCLFCLNKKIGTVYTINSASRQETDGYELLRRYFGVNTAESICHIFDAAAFNNKIFLSAEFPAPLLCQKCVDKLRELDEMHYKLEMVQQAILLNIRSTRKMIVNSFGTRKESSTSTSNENRQEMSERRQKFEMDILKRCDNDSGNKQAVLKILDDFYQTLLDETQDFISFPMEHLNQLFTSSPNPSIASDDDDNCILDFEVEDSFEAPTSPASCISINENENEDFGTSPNQSGIEEGTQSSFQRYTILIKQENTEDEGQCQALSSPNAVKEAEDGQKLSTKDAPVTTEIKNEESANKSETTTFAKTVFQSPSKSTPKKVETESTPSPSASSPSKFIPKQIPQNNQPPPALISPCKKLLPVQIPSFNKPHLDIGNARKEIKTVDVVIQRSPTSINITTQKDDKGVKLVKGGDNKLTLSEKNKADDTISLSPTQNPKLKRKLSESDGNNMRSSSGASPAKSVALNSPVKPAEAPLSNLRNPPKVVAGTSTSGYSSALGYSQVNEDDIVSDDAAPAPSGHATINSEASTSTSAGVKNEDRSNSESGSGSSSGSSSDDSENSSSEDSSSSDDEVKLPTNTKWLKPRDKGFIGPRLPPNYMRQRGDGRPKPYKCTECAYECCNLTRFKPHLLKVHGIEYQIKINRRTYLCDICGYSRDGERIGSFILHLESHETDVKSRSCSDCSQKFTTKQFYQLHQCPREGLTEEEATPTEDDKKDELMCRFCTLLCRGVNFYIKHIQTEHPGNDPYLCPICLLGFKHKDNLITHKINEHNAVKLKCRICEPTLEFSSRHEIFEHVNMNHHNFSLQCAYCPKKFIDKSRLRAHEVGHTKEKNYVCSQCGNVYTTSSTLKKHMDLEHSGGERQKFTCAHCSRVYTVRENLRKHLKAKHPTLFIT</sequence>
<evidence type="ECO:0000256" key="1">
    <source>
        <dbReference type="ARBA" id="ARBA00004123"/>
    </source>
</evidence>
<feature type="region of interest" description="Disordered" evidence="8">
    <location>
        <begin position="27"/>
        <end position="94"/>
    </location>
</feature>
<feature type="compositionally biased region" description="Low complexity" evidence="8">
    <location>
        <begin position="441"/>
        <end position="461"/>
    </location>
</feature>
<evidence type="ECO:0000256" key="8">
    <source>
        <dbReference type="SAM" id="MobiDB-lite"/>
    </source>
</evidence>
<feature type="compositionally biased region" description="Basic and acidic residues" evidence="8">
    <location>
        <begin position="388"/>
        <end position="398"/>
    </location>
</feature>
<comment type="caution">
    <text evidence="10">The sequence shown here is derived from an EMBL/GenBank/DDBJ whole genome shotgun (WGS) entry which is preliminary data.</text>
</comment>
<evidence type="ECO:0000313" key="10">
    <source>
        <dbReference type="EMBL" id="CAL8080434.1"/>
    </source>
</evidence>
<organism evidence="10 11">
    <name type="scientific">Orchesella dallaii</name>
    <dbReference type="NCBI Taxonomy" id="48710"/>
    <lineage>
        <taxon>Eukaryota</taxon>
        <taxon>Metazoa</taxon>
        <taxon>Ecdysozoa</taxon>
        <taxon>Arthropoda</taxon>
        <taxon>Hexapoda</taxon>
        <taxon>Collembola</taxon>
        <taxon>Entomobryomorpha</taxon>
        <taxon>Entomobryoidea</taxon>
        <taxon>Orchesellidae</taxon>
        <taxon>Orchesellinae</taxon>
        <taxon>Orchesella</taxon>
    </lineage>
</organism>
<evidence type="ECO:0000256" key="4">
    <source>
        <dbReference type="ARBA" id="ARBA00022771"/>
    </source>
</evidence>
<dbReference type="PANTHER" id="PTHR24394">
    <property type="entry name" value="ZINC FINGER PROTEIN"/>
    <property type="match status" value="1"/>
</dbReference>
<accession>A0ABP1PWK0</accession>
<proteinExistence type="predicted"/>
<feature type="region of interest" description="Disordered" evidence="8">
    <location>
        <begin position="539"/>
        <end position="605"/>
    </location>
</feature>
<evidence type="ECO:0000256" key="3">
    <source>
        <dbReference type="ARBA" id="ARBA00022737"/>
    </source>
</evidence>
<comment type="subcellular location">
    <subcellularLocation>
        <location evidence="1">Nucleus</location>
    </subcellularLocation>
</comment>
<dbReference type="PANTHER" id="PTHR24394:SF44">
    <property type="entry name" value="ZINC FINGER PROTEIN 271-LIKE"/>
    <property type="match status" value="1"/>
</dbReference>
<gene>
    <name evidence="10" type="ORF">ODALV1_LOCUS4644</name>
</gene>
<evidence type="ECO:0000256" key="6">
    <source>
        <dbReference type="ARBA" id="ARBA00023242"/>
    </source>
</evidence>
<feature type="domain" description="C2H2-type" evidence="9">
    <location>
        <begin position="979"/>
        <end position="1002"/>
    </location>
</feature>
<feature type="region of interest" description="Disordered" evidence="8">
    <location>
        <begin position="225"/>
        <end position="245"/>
    </location>
</feature>
<feature type="compositionally biased region" description="Low complexity" evidence="8">
    <location>
        <begin position="658"/>
        <end position="681"/>
    </location>
</feature>
<name>A0ABP1PWK0_9HEXA</name>
<evidence type="ECO:0000259" key="9">
    <source>
        <dbReference type="PROSITE" id="PS50157"/>
    </source>
</evidence>
<feature type="compositionally biased region" description="Polar residues" evidence="8">
    <location>
        <begin position="415"/>
        <end position="432"/>
    </location>
</feature>
<feature type="compositionally biased region" description="Polar residues" evidence="8">
    <location>
        <begin position="328"/>
        <end position="357"/>
    </location>
</feature>
<evidence type="ECO:0000256" key="2">
    <source>
        <dbReference type="ARBA" id="ARBA00022723"/>
    </source>
</evidence>
<feature type="domain" description="C2H2-type" evidence="9">
    <location>
        <begin position="862"/>
        <end position="890"/>
    </location>
</feature>
<evidence type="ECO:0000313" key="11">
    <source>
        <dbReference type="Proteomes" id="UP001642540"/>
    </source>
</evidence>
<dbReference type="InterPro" id="IPR013087">
    <property type="entry name" value="Znf_C2H2_type"/>
</dbReference>
<dbReference type="Proteomes" id="UP001642540">
    <property type="component" value="Unassembled WGS sequence"/>
</dbReference>
<feature type="domain" description="C2H2-type" evidence="9">
    <location>
        <begin position="920"/>
        <end position="947"/>
    </location>
</feature>
<dbReference type="Gene3D" id="3.30.160.60">
    <property type="entry name" value="Classic Zinc Finger"/>
    <property type="match status" value="3"/>
</dbReference>
<dbReference type="SUPFAM" id="SSF57667">
    <property type="entry name" value="beta-beta-alpha zinc fingers"/>
    <property type="match status" value="2"/>
</dbReference>
<feature type="region of interest" description="Disordered" evidence="8">
    <location>
        <begin position="624"/>
        <end position="722"/>
    </location>
</feature>
<keyword evidence="11" id="KW-1185">Reference proteome</keyword>
<feature type="domain" description="C2H2-type" evidence="9">
    <location>
        <begin position="948"/>
        <end position="976"/>
    </location>
</feature>
<keyword evidence="4 7" id="KW-0863">Zinc-finger</keyword>
<feature type="compositionally biased region" description="Polar residues" evidence="8">
    <location>
        <begin position="636"/>
        <end position="649"/>
    </location>
</feature>
<feature type="region of interest" description="Disordered" evidence="8">
    <location>
        <begin position="372"/>
        <end position="467"/>
    </location>
</feature>
<feature type="compositionally biased region" description="Polar residues" evidence="8">
    <location>
        <begin position="79"/>
        <end position="92"/>
    </location>
</feature>
<keyword evidence="6" id="KW-0539">Nucleus</keyword>
<keyword evidence="2" id="KW-0479">Metal-binding</keyword>
<evidence type="ECO:0000256" key="7">
    <source>
        <dbReference type="PROSITE-ProRule" id="PRU00042"/>
    </source>
</evidence>
<dbReference type="InterPro" id="IPR036236">
    <property type="entry name" value="Znf_C2H2_sf"/>
</dbReference>
<feature type="region of interest" description="Disordered" evidence="8">
    <location>
        <begin position="325"/>
        <end position="357"/>
    </location>
</feature>
<dbReference type="SMART" id="SM00355">
    <property type="entry name" value="ZnF_C2H2"/>
    <property type="match status" value="8"/>
</dbReference>
<protein>
    <recommendedName>
        <fullName evidence="9">C2H2-type domain-containing protein</fullName>
    </recommendedName>
</protein>
<dbReference type="EMBL" id="CAXLJM020000014">
    <property type="protein sequence ID" value="CAL8080434.1"/>
    <property type="molecule type" value="Genomic_DNA"/>
</dbReference>
<dbReference type="Pfam" id="PF00096">
    <property type="entry name" value="zf-C2H2"/>
    <property type="match status" value="2"/>
</dbReference>
<dbReference type="PROSITE" id="PS00028">
    <property type="entry name" value="ZINC_FINGER_C2H2_1"/>
    <property type="match status" value="5"/>
</dbReference>
<feature type="compositionally biased region" description="Polar residues" evidence="8">
    <location>
        <begin position="561"/>
        <end position="572"/>
    </location>
</feature>
<keyword evidence="5" id="KW-0862">Zinc</keyword>
<dbReference type="PROSITE" id="PS50157">
    <property type="entry name" value="ZINC_FINGER_C2H2_2"/>
    <property type="match status" value="4"/>
</dbReference>
<reference evidence="10 11" key="1">
    <citation type="submission" date="2024-08" db="EMBL/GenBank/DDBJ databases">
        <authorList>
            <person name="Cucini C."/>
            <person name="Frati F."/>
        </authorList>
    </citation>
    <scope>NUCLEOTIDE SEQUENCE [LARGE SCALE GENOMIC DNA]</scope>
</reference>
<evidence type="ECO:0000256" key="5">
    <source>
        <dbReference type="ARBA" id="ARBA00022833"/>
    </source>
</evidence>